<dbReference type="AlphaFoldDB" id="A0A8S3F799"/>
<name>A0A8S3F799_9BILA</name>
<organism evidence="2 3">
    <name type="scientific">Rotaria magnacalcarata</name>
    <dbReference type="NCBI Taxonomy" id="392030"/>
    <lineage>
        <taxon>Eukaryota</taxon>
        <taxon>Metazoa</taxon>
        <taxon>Spiralia</taxon>
        <taxon>Gnathifera</taxon>
        <taxon>Rotifera</taxon>
        <taxon>Eurotatoria</taxon>
        <taxon>Bdelloidea</taxon>
        <taxon>Philodinida</taxon>
        <taxon>Philodinidae</taxon>
        <taxon>Rotaria</taxon>
    </lineage>
</organism>
<keyword evidence="1" id="KW-0175">Coiled coil</keyword>
<dbReference type="Proteomes" id="UP000681967">
    <property type="component" value="Unassembled WGS sequence"/>
</dbReference>
<protein>
    <submittedName>
        <fullName evidence="2">Uncharacterized protein</fullName>
    </submittedName>
</protein>
<reference evidence="2" key="1">
    <citation type="submission" date="2021-02" db="EMBL/GenBank/DDBJ databases">
        <authorList>
            <person name="Nowell W R."/>
        </authorList>
    </citation>
    <scope>NUCLEOTIDE SEQUENCE</scope>
</reference>
<accession>A0A8S3F799</accession>
<dbReference type="EMBL" id="CAJOBH010239841">
    <property type="protein sequence ID" value="CAF5105382.1"/>
    <property type="molecule type" value="Genomic_DNA"/>
</dbReference>
<evidence type="ECO:0000313" key="3">
    <source>
        <dbReference type="Proteomes" id="UP000681967"/>
    </source>
</evidence>
<gene>
    <name evidence="2" type="ORF">BYL167_LOCUS64917</name>
</gene>
<sequence>QDSAEPIQILSTGSIDEKIDNELKSKTLPTTTYTIPSKIGKISTQSLLTTSSSSTSNNQPASSNSFGWLHRLSNRFNSSTSTTRTTTVMTKTSSTGLIFENRPTNLPPKSDEETHKHQVEYQKMCLEAKRAQQLFDEKEEKRQYLKLKREEFVSKSLKIWTNDILPYWDRYGGIQNCPDA</sequence>
<evidence type="ECO:0000256" key="1">
    <source>
        <dbReference type="SAM" id="Coils"/>
    </source>
</evidence>
<feature type="non-terminal residue" evidence="2">
    <location>
        <position position="1"/>
    </location>
</feature>
<comment type="caution">
    <text evidence="2">The sequence shown here is derived from an EMBL/GenBank/DDBJ whole genome shotgun (WGS) entry which is preliminary data.</text>
</comment>
<evidence type="ECO:0000313" key="2">
    <source>
        <dbReference type="EMBL" id="CAF5105382.1"/>
    </source>
</evidence>
<feature type="non-terminal residue" evidence="2">
    <location>
        <position position="180"/>
    </location>
</feature>
<proteinExistence type="predicted"/>
<feature type="coiled-coil region" evidence="1">
    <location>
        <begin position="121"/>
        <end position="148"/>
    </location>
</feature>